<dbReference type="InterPro" id="IPR007751">
    <property type="entry name" value="DUF676_lipase-like"/>
</dbReference>
<dbReference type="Gene3D" id="3.40.50.1820">
    <property type="entry name" value="alpha/beta hydrolase"/>
    <property type="match status" value="1"/>
</dbReference>
<dbReference type="InterPro" id="IPR015943">
    <property type="entry name" value="WD40/YVTN_repeat-like_dom_sf"/>
</dbReference>
<evidence type="ECO:0000256" key="2">
    <source>
        <dbReference type="ARBA" id="ARBA00022737"/>
    </source>
</evidence>
<feature type="domain" description="DUF676" evidence="3">
    <location>
        <begin position="121"/>
        <end position="252"/>
    </location>
</feature>
<evidence type="ECO:0000313" key="6">
    <source>
        <dbReference type="EMBL" id="KAK3941413.1"/>
    </source>
</evidence>
<comment type="caution">
    <text evidence="6">The sequence shown here is derived from an EMBL/GenBank/DDBJ whole genome shotgun (WGS) entry which is preliminary data.</text>
</comment>
<dbReference type="Pfam" id="PF22939">
    <property type="entry name" value="WHD_GPIID"/>
    <property type="match status" value="1"/>
</dbReference>
<feature type="domain" description="Nephrocystin 3-like N-terminal" evidence="5">
    <location>
        <begin position="402"/>
        <end position="575"/>
    </location>
</feature>
<dbReference type="InterPro" id="IPR056884">
    <property type="entry name" value="NPHP3-like_N"/>
</dbReference>
<dbReference type="InterPro" id="IPR001680">
    <property type="entry name" value="WD40_rpt"/>
</dbReference>
<dbReference type="Gene3D" id="2.130.10.10">
    <property type="entry name" value="YVTN repeat-like/Quinoprotein amine dehydrogenase"/>
    <property type="match status" value="2"/>
</dbReference>
<name>A0AAN6NAW8_9PEZI</name>
<dbReference type="InterPro" id="IPR054471">
    <property type="entry name" value="GPIID_WHD"/>
</dbReference>
<dbReference type="Proteomes" id="UP001303473">
    <property type="component" value="Unassembled WGS sequence"/>
</dbReference>
<evidence type="ECO:0000259" key="5">
    <source>
        <dbReference type="Pfam" id="PF24883"/>
    </source>
</evidence>
<dbReference type="SUPFAM" id="SSF53474">
    <property type="entry name" value="alpha/beta-Hydrolases"/>
    <property type="match status" value="1"/>
</dbReference>
<accession>A0AAN6NAW8</accession>
<dbReference type="InterPro" id="IPR036322">
    <property type="entry name" value="WD40_repeat_dom_sf"/>
</dbReference>
<dbReference type="InterPro" id="IPR027417">
    <property type="entry name" value="P-loop_NTPase"/>
</dbReference>
<comment type="similarity">
    <text evidence="1">Belongs to the putative lipase ROG1 family.</text>
</comment>
<dbReference type="EMBL" id="MU853783">
    <property type="protein sequence ID" value="KAK3941413.1"/>
    <property type="molecule type" value="Genomic_DNA"/>
</dbReference>
<dbReference type="InterPro" id="IPR029058">
    <property type="entry name" value="AB_hydrolase_fold"/>
</dbReference>
<sequence length="1622" mass="182025">MPVGSNSKLTTVAARTPSLITVRTFSSRLEPERCKPSEAFSISGAHVELVRTDINDSLTAVSTSVDGLDVGDGDVKAISIKRRFVSPWGRKRRQKDDEKGARGPIGLRLLHASAEPLIDLIFVHGLRGGSIKTWRKGNDPRSFWPQFWLPAEPGFENVNIHSFGYDSDWASSDPSVLNLHDFGRSLLAEMRNSPFMRDKEERPIILIGHSMGGLVIKKAFILSQETPDFNNRIRCFFFLATPHRGSDYAATLNNILTVSGVLASRHYITDLTTGSTSIEWINEDFRRYALNSPIYSFYETLKMGIGVTSILVVDKASAVLGRDYKGEQVQPVTANHRDICKFTDINDPNYVMVKNALSRAVKDILKDVSITRREESREQMRALRAFLGISDRPAEDHQKVEGSCQWIEDRDDFQEWRDCPGDSLAPDAVKSGNSNLSIFWIHANPGTGKTVLASHVISHLQEFQLECAYHYFHVGDKDSSSLGAFLRSIAYQTATLNAGVRERLFALCQEGSTFDMDDPRAIWTGIFRKSILQAVYTPQFWVIDAIDECHKYQEIFTMLRGEKPSFPLRIFITSRNIHDLQRLQRSLETSASLVCIKIPAEDSFGDIQRYIQSRIDSLPIDGDSDREELASNILRKSNACFLWVRLVLDELENVYSSESMIKVLERIPEGMLPYYERTIVAMKKNTLEKHIAKAVLMWTVASARKMTISELSQALKLDINTVLPSAKSAVEGLCGQLVSVDKDSNLVDLVHPTAREFLLSEAADEFTVSEPAAHTKMALTCLQLLSGNELRPPRNQRFLAQARPEPSPFLEYALMHFSEHIYTASSETDELLMAMDRFFQTNALSWMERLAMKGNLHCLIRTSKNIKAYLDRRAKYRSPLSSQVRNIDGWSIDLSRLVTRFGEALLQDPSSIYFLIPPLCPFESAIYREFGTTQDGLLTVGPKSKTWDDCVAYFSFGKDNARAVACGENLIAVGMGSGDVNLYNHRSCQKEGVLHLKNPVDLVHLMDRSIVACTIRAVVLQDLDGNLVWENRLRSRCLLLTSSDDYVVAVSMNGHLLRWDKTSGKLVDDRMFEYRTYEDDTEQNGLAVRPPSVASISPDMETLALGYRGGAVCLWDIRETEFIGWARDERRRRAATVLFNPNPNINLLLVIYTDHDLALYEAWSGSLVRAYKMPQWVGLLSTSCSPDGRTLVTIDTRRNMYIWDFVSLSVLYHVIIPTTGFSVLNFVSDGSSIVHAMDSDMRIWSPAILVRENMEEDACTSDDAIELAVTEGEYKSHRSAEVTALCAHPKLSIVFAGKPNGQVVVFDTRNEKPTLLLYSHSRGASITELVISIDNILASGDSRGGVQVWKLAPTATKGDALLAEVQMPGKIKQLCFSMNGEYVLTSTWKSDGVYRVKDGSCVGLWAFEKHERKTWKWLLLPHQESQQFSLLADGVIKSYSASSFPTPATDAAEIHMQYTLDEGEREMDYSAAIVSTRTQTLVLEVRHDSKFISSSTMFAFDLSGVITIAASPPSTTTSRPAVTLPLLSTTLPKRCKYFVGFNEVTKSLIFLHRNSWLSSIDRAGLDCNRYTQHFFVPDEYLLSSNTEVSPVKTAENDVVFCVNGEIISVRNGLKFQQIKNLE</sequence>
<gene>
    <name evidence="6" type="ORF">QBC46DRAFT_258764</name>
</gene>
<keyword evidence="7" id="KW-1185">Reference proteome</keyword>
<dbReference type="PANTHER" id="PTHR10039:SF16">
    <property type="entry name" value="GPI INOSITOL-DEACYLASE"/>
    <property type="match status" value="1"/>
</dbReference>
<evidence type="ECO:0008006" key="8">
    <source>
        <dbReference type="Google" id="ProtNLM"/>
    </source>
</evidence>
<evidence type="ECO:0000256" key="1">
    <source>
        <dbReference type="ARBA" id="ARBA00007920"/>
    </source>
</evidence>
<evidence type="ECO:0000259" key="4">
    <source>
        <dbReference type="Pfam" id="PF22939"/>
    </source>
</evidence>
<dbReference type="Pfam" id="PF24883">
    <property type="entry name" value="NPHP3_N"/>
    <property type="match status" value="1"/>
</dbReference>
<proteinExistence type="inferred from homology"/>
<dbReference type="SUPFAM" id="SSF52540">
    <property type="entry name" value="P-loop containing nucleoside triphosphate hydrolases"/>
    <property type="match status" value="1"/>
</dbReference>
<feature type="domain" description="GPI inositol-deacylase winged helix" evidence="4">
    <location>
        <begin position="682"/>
        <end position="767"/>
    </location>
</feature>
<reference evidence="7" key="1">
    <citation type="journal article" date="2023" name="Mol. Phylogenet. Evol.">
        <title>Genome-scale phylogeny and comparative genomics of the fungal order Sordariales.</title>
        <authorList>
            <person name="Hensen N."/>
            <person name="Bonometti L."/>
            <person name="Westerberg I."/>
            <person name="Brannstrom I.O."/>
            <person name="Guillou S."/>
            <person name="Cros-Aarteil S."/>
            <person name="Calhoun S."/>
            <person name="Haridas S."/>
            <person name="Kuo A."/>
            <person name="Mondo S."/>
            <person name="Pangilinan J."/>
            <person name="Riley R."/>
            <person name="LaButti K."/>
            <person name="Andreopoulos B."/>
            <person name="Lipzen A."/>
            <person name="Chen C."/>
            <person name="Yan M."/>
            <person name="Daum C."/>
            <person name="Ng V."/>
            <person name="Clum A."/>
            <person name="Steindorff A."/>
            <person name="Ohm R.A."/>
            <person name="Martin F."/>
            <person name="Silar P."/>
            <person name="Natvig D.O."/>
            <person name="Lalanne C."/>
            <person name="Gautier V."/>
            <person name="Ament-Velasquez S.L."/>
            <person name="Kruys A."/>
            <person name="Hutchinson M.I."/>
            <person name="Powell A.J."/>
            <person name="Barry K."/>
            <person name="Miller A.N."/>
            <person name="Grigoriev I.V."/>
            <person name="Debuchy R."/>
            <person name="Gladieux P."/>
            <person name="Hiltunen Thoren M."/>
            <person name="Johannesson H."/>
        </authorList>
    </citation>
    <scope>NUCLEOTIDE SEQUENCE [LARGE SCALE GENOMIC DNA]</scope>
    <source>
        <strain evidence="7">CBS 340.73</strain>
    </source>
</reference>
<dbReference type="SUPFAM" id="SSF50978">
    <property type="entry name" value="WD40 repeat-like"/>
    <property type="match status" value="1"/>
</dbReference>
<dbReference type="PANTHER" id="PTHR10039">
    <property type="entry name" value="AMELOGENIN"/>
    <property type="match status" value="1"/>
</dbReference>
<dbReference type="Gene3D" id="3.40.50.300">
    <property type="entry name" value="P-loop containing nucleotide triphosphate hydrolases"/>
    <property type="match status" value="1"/>
</dbReference>
<dbReference type="SMART" id="SM00320">
    <property type="entry name" value="WD40"/>
    <property type="match status" value="5"/>
</dbReference>
<evidence type="ECO:0000313" key="7">
    <source>
        <dbReference type="Proteomes" id="UP001303473"/>
    </source>
</evidence>
<protein>
    <recommendedName>
        <fullName evidence="8">GPI inositol-deacylase</fullName>
    </recommendedName>
</protein>
<organism evidence="6 7">
    <name type="scientific">Diplogelasinospora grovesii</name>
    <dbReference type="NCBI Taxonomy" id="303347"/>
    <lineage>
        <taxon>Eukaryota</taxon>
        <taxon>Fungi</taxon>
        <taxon>Dikarya</taxon>
        <taxon>Ascomycota</taxon>
        <taxon>Pezizomycotina</taxon>
        <taxon>Sordariomycetes</taxon>
        <taxon>Sordariomycetidae</taxon>
        <taxon>Sordariales</taxon>
        <taxon>Diplogelasinosporaceae</taxon>
        <taxon>Diplogelasinospora</taxon>
    </lineage>
</organism>
<evidence type="ECO:0000259" key="3">
    <source>
        <dbReference type="Pfam" id="PF05057"/>
    </source>
</evidence>
<keyword evidence="2" id="KW-0677">Repeat</keyword>
<dbReference type="Pfam" id="PF05057">
    <property type="entry name" value="DUF676"/>
    <property type="match status" value="1"/>
</dbReference>